<gene>
    <name evidence="3" type="ORF">D3230_02465</name>
</gene>
<evidence type="ECO:0000313" key="4">
    <source>
        <dbReference type="Proteomes" id="UP001645859"/>
    </source>
</evidence>
<dbReference type="EMBL" id="QYAC01000001">
    <property type="protein sequence ID" value="MBL3678171.1"/>
    <property type="molecule type" value="Genomic_DNA"/>
</dbReference>
<reference evidence="3 4" key="1">
    <citation type="submission" date="2018-09" db="EMBL/GenBank/DDBJ databases">
        <title>Comparative genomics of Leucobacter spp.</title>
        <authorList>
            <person name="Reis A.C."/>
            <person name="Kolvenbach B.A."/>
            <person name="Corvini P.F.X."/>
            <person name="Nunes O.C."/>
        </authorList>
    </citation>
    <scope>NUCLEOTIDE SEQUENCE [LARGE SCALE GENOMIC DNA]</scope>
    <source>
        <strain evidence="3 4">TAN 31504</strain>
    </source>
</reference>
<feature type="transmembrane region" description="Helical" evidence="2">
    <location>
        <begin position="251"/>
        <end position="273"/>
    </location>
</feature>
<organism evidence="3 4">
    <name type="scientific">Leucobacter chromiireducens subsp. solipictus</name>
    <dbReference type="NCBI Taxonomy" id="398235"/>
    <lineage>
        <taxon>Bacteria</taxon>
        <taxon>Bacillati</taxon>
        <taxon>Actinomycetota</taxon>
        <taxon>Actinomycetes</taxon>
        <taxon>Micrococcales</taxon>
        <taxon>Microbacteriaceae</taxon>
        <taxon>Leucobacter</taxon>
    </lineage>
</organism>
<keyword evidence="2" id="KW-0472">Membrane</keyword>
<comment type="caution">
    <text evidence="3">The sequence shown here is derived from an EMBL/GenBank/DDBJ whole genome shotgun (WGS) entry which is preliminary data.</text>
</comment>
<sequence>MNIIISYLETMFSTYPQTPRLLEAKAELQGMMEDAYANLVAQGHSENEAVGQVIRDFGNLAEVAPELGITAELGAAAAPATPPAPVAPLTTATPPQPRAPQHPPVTLDEARGYAEAQQRIRYRVAIAVALFVLSPAVLIFLPAAATAGTVALSAGTATMIGIFTLLVIVACGVMTLMSTARELAPYGRIEQGRFTPVAAVTQWAEELARTHEPARTRALQVSVLLWILSPAPLLAFAFLDDTNPNKQLWVLVGVVLILGIVAAGLLVLLPTAWAESVRHRLAHGQPGAAGRLTEPDDAEHSVVGVIAAFYWPLLTAIYLGWSFIGNAWGHSWILWPVGAVLFGAIAAGGGAWESYRRSRRTR</sequence>
<evidence type="ECO:0008006" key="5">
    <source>
        <dbReference type="Google" id="ProtNLM"/>
    </source>
</evidence>
<dbReference type="RefSeq" id="WP_202343399.1">
    <property type="nucleotide sequence ID" value="NZ_BAAAPI010000001.1"/>
</dbReference>
<keyword evidence="2" id="KW-1133">Transmembrane helix</keyword>
<evidence type="ECO:0000256" key="1">
    <source>
        <dbReference type="SAM" id="MobiDB-lite"/>
    </source>
</evidence>
<proteinExistence type="predicted"/>
<feature type="transmembrane region" description="Helical" evidence="2">
    <location>
        <begin position="124"/>
        <end position="145"/>
    </location>
</feature>
<feature type="transmembrane region" description="Helical" evidence="2">
    <location>
        <begin position="301"/>
        <end position="321"/>
    </location>
</feature>
<protein>
    <recommendedName>
        <fullName evidence="5">DUF1700 domain-containing protein</fullName>
    </recommendedName>
</protein>
<dbReference type="InterPro" id="IPR047928">
    <property type="entry name" value="Perm_prefix_1"/>
</dbReference>
<dbReference type="Proteomes" id="UP001645859">
    <property type="component" value="Unassembled WGS sequence"/>
</dbReference>
<feature type="transmembrane region" description="Helical" evidence="2">
    <location>
        <begin position="218"/>
        <end position="239"/>
    </location>
</feature>
<keyword evidence="2" id="KW-0812">Transmembrane</keyword>
<accession>A0ABS1SCR6</accession>
<evidence type="ECO:0000256" key="2">
    <source>
        <dbReference type="SAM" id="Phobius"/>
    </source>
</evidence>
<evidence type="ECO:0000313" key="3">
    <source>
        <dbReference type="EMBL" id="MBL3678171.1"/>
    </source>
</evidence>
<feature type="transmembrane region" description="Helical" evidence="2">
    <location>
        <begin position="333"/>
        <end position="352"/>
    </location>
</feature>
<feature type="transmembrane region" description="Helical" evidence="2">
    <location>
        <begin position="151"/>
        <end position="176"/>
    </location>
</feature>
<name>A0ABS1SCR6_9MICO</name>
<dbReference type="NCBIfam" id="NF038403">
    <property type="entry name" value="perm_prefix_1"/>
    <property type="match status" value="1"/>
</dbReference>
<feature type="region of interest" description="Disordered" evidence="1">
    <location>
        <begin position="80"/>
        <end position="103"/>
    </location>
</feature>
<keyword evidence="4" id="KW-1185">Reference proteome</keyword>
<feature type="compositionally biased region" description="Pro residues" evidence="1">
    <location>
        <begin position="94"/>
        <end position="103"/>
    </location>
</feature>